<evidence type="ECO:0000256" key="4">
    <source>
        <dbReference type="ARBA" id="ARBA00022982"/>
    </source>
</evidence>
<dbReference type="InterPro" id="IPR036909">
    <property type="entry name" value="Cyt_c-like_dom_sf"/>
</dbReference>
<dbReference type="GO" id="GO:0046872">
    <property type="term" value="F:metal ion binding"/>
    <property type="evidence" value="ECO:0007669"/>
    <property type="project" value="UniProtKB-KW"/>
</dbReference>
<feature type="domain" description="Cytochrome c" evidence="7">
    <location>
        <begin position="32"/>
        <end position="132"/>
    </location>
</feature>
<dbReference type="AlphaFoldDB" id="A0A6M4AWQ6"/>
<keyword evidence="4" id="KW-0249">Electron transport</keyword>
<organism evidence="8 9">
    <name type="scientific">Sphingomonas lacunae</name>
    <dbReference type="NCBI Taxonomy" id="2698828"/>
    <lineage>
        <taxon>Bacteria</taxon>
        <taxon>Pseudomonadati</taxon>
        <taxon>Pseudomonadota</taxon>
        <taxon>Alphaproteobacteria</taxon>
        <taxon>Sphingomonadales</taxon>
        <taxon>Sphingomonadaceae</taxon>
        <taxon>Sphingomonas</taxon>
    </lineage>
</organism>
<dbReference type="Pfam" id="PF00034">
    <property type="entry name" value="Cytochrom_C"/>
    <property type="match status" value="1"/>
</dbReference>
<keyword evidence="3 6" id="KW-0479">Metal-binding</keyword>
<proteinExistence type="predicted"/>
<gene>
    <name evidence="8" type="ORF">GV829_03665</name>
</gene>
<evidence type="ECO:0000256" key="3">
    <source>
        <dbReference type="ARBA" id="ARBA00022723"/>
    </source>
</evidence>
<name>A0A6M4AWQ6_9SPHN</name>
<evidence type="ECO:0000256" key="6">
    <source>
        <dbReference type="PROSITE-ProRule" id="PRU00433"/>
    </source>
</evidence>
<accession>A0A6M4AWQ6</accession>
<keyword evidence="1" id="KW-0813">Transport</keyword>
<dbReference type="EMBL" id="CP053015">
    <property type="protein sequence ID" value="QJQ33553.1"/>
    <property type="molecule type" value="Genomic_DNA"/>
</dbReference>
<dbReference type="GO" id="GO:0020037">
    <property type="term" value="F:heme binding"/>
    <property type="evidence" value="ECO:0007669"/>
    <property type="project" value="InterPro"/>
</dbReference>
<dbReference type="PRINTS" id="PR00604">
    <property type="entry name" value="CYTCHRMECIAB"/>
</dbReference>
<evidence type="ECO:0000313" key="8">
    <source>
        <dbReference type="EMBL" id="QJQ33553.1"/>
    </source>
</evidence>
<dbReference type="InterPro" id="IPR009056">
    <property type="entry name" value="Cyt_c-like_dom"/>
</dbReference>
<dbReference type="GO" id="GO:0009055">
    <property type="term" value="F:electron transfer activity"/>
    <property type="evidence" value="ECO:0007669"/>
    <property type="project" value="InterPro"/>
</dbReference>
<dbReference type="PROSITE" id="PS51007">
    <property type="entry name" value="CYTC"/>
    <property type="match status" value="1"/>
</dbReference>
<evidence type="ECO:0000259" key="7">
    <source>
        <dbReference type="PROSITE" id="PS51007"/>
    </source>
</evidence>
<keyword evidence="5 6" id="KW-0408">Iron</keyword>
<sequence>MQSLILSASLLGVAVVATGQTAPRAPASSAAAEIAQGRRLYIRCAACHAIAPTNQAKIGPHLQGIVGRRAASVAGFNYSSAMRNANIRWDEATLDRWLQRPQAVVPGTTMAFAGIANPADRRALIAYMRRPN</sequence>
<evidence type="ECO:0000313" key="9">
    <source>
        <dbReference type="Proteomes" id="UP000503018"/>
    </source>
</evidence>
<evidence type="ECO:0000256" key="1">
    <source>
        <dbReference type="ARBA" id="ARBA00022448"/>
    </source>
</evidence>
<dbReference type="Proteomes" id="UP000503018">
    <property type="component" value="Chromosome"/>
</dbReference>
<dbReference type="Gene3D" id="1.10.760.10">
    <property type="entry name" value="Cytochrome c-like domain"/>
    <property type="match status" value="1"/>
</dbReference>
<dbReference type="SUPFAM" id="SSF46626">
    <property type="entry name" value="Cytochrome c"/>
    <property type="match status" value="1"/>
</dbReference>
<reference evidence="8 9" key="1">
    <citation type="submission" date="2020-01" db="EMBL/GenBank/DDBJ databases">
        <title>Sphingomonas sp. strain CSW-10.</title>
        <authorList>
            <person name="Chen W.-M."/>
        </authorList>
    </citation>
    <scope>NUCLEOTIDE SEQUENCE [LARGE SCALE GENOMIC DNA]</scope>
    <source>
        <strain evidence="8 9">CSW-10</strain>
    </source>
</reference>
<dbReference type="KEGG" id="slan:GV829_03665"/>
<evidence type="ECO:0000256" key="5">
    <source>
        <dbReference type="ARBA" id="ARBA00023004"/>
    </source>
</evidence>
<protein>
    <submittedName>
        <fullName evidence="8">Cytochrome c family protein</fullName>
    </submittedName>
</protein>
<dbReference type="InterPro" id="IPR002327">
    <property type="entry name" value="Cyt_c_1A/1B"/>
</dbReference>
<dbReference type="PANTHER" id="PTHR11961">
    <property type="entry name" value="CYTOCHROME C"/>
    <property type="match status" value="1"/>
</dbReference>
<keyword evidence="9" id="KW-1185">Reference proteome</keyword>
<evidence type="ECO:0000256" key="2">
    <source>
        <dbReference type="ARBA" id="ARBA00022617"/>
    </source>
</evidence>
<keyword evidence="2 6" id="KW-0349">Heme</keyword>